<name>A0A0G8C3R3_9BACI</name>
<proteinExistence type="predicted"/>
<gene>
    <name evidence="1" type="ORF">B4147_4675</name>
</gene>
<evidence type="ECO:0000313" key="1">
    <source>
        <dbReference type="EMBL" id="KKZ93736.1"/>
    </source>
</evidence>
<organism evidence="1 2">
    <name type="scientific">Bacillus wiedmannii</name>
    <dbReference type="NCBI Taxonomy" id="1890302"/>
    <lineage>
        <taxon>Bacteria</taxon>
        <taxon>Bacillati</taxon>
        <taxon>Bacillota</taxon>
        <taxon>Bacilli</taxon>
        <taxon>Bacillales</taxon>
        <taxon>Bacillaceae</taxon>
        <taxon>Bacillus</taxon>
        <taxon>Bacillus cereus group</taxon>
    </lineage>
</organism>
<comment type="caution">
    <text evidence="1">The sequence shown here is derived from an EMBL/GenBank/DDBJ whole genome shotgun (WGS) entry which is preliminary data.</text>
</comment>
<dbReference type="Proteomes" id="UP000035350">
    <property type="component" value="Unassembled WGS sequence"/>
</dbReference>
<evidence type="ECO:0000313" key="2">
    <source>
        <dbReference type="Proteomes" id="UP000035350"/>
    </source>
</evidence>
<reference evidence="2" key="2">
    <citation type="submission" date="2015-04" db="EMBL/GenBank/DDBJ databases">
        <title>Draft Genome Sequences of Eight Spore-Forming Food Isolates of Bacillus cereus Genome sequencing.</title>
        <authorList>
            <person name="Krawcyk A.O."/>
            <person name="de Jong A."/>
            <person name="Eijlander R.T."/>
            <person name="Berendsen E.M."/>
            <person name="Holsappel S."/>
            <person name="Wells-Bennik M."/>
            <person name="Kuipers O.P."/>
        </authorList>
    </citation>
    <scope>NUCLEOTIDE SEQUENCE [LARGE SCALE GENOMIC DNA]</scope>
    <source>
        <strain evidence="2">B4147</strain>
    </source>
</reference>
<accession>A0A0G8C3R3</accession>
<dbReference type="EMBL" id="LCYN01000029">
    <property type="protein sequence ID" value="KKZ93736.1"/>
    <property type="molecule type" value="Genomic_DNA"/>
</dbReference>
<sequence length="42" mass="4942">MEQVSYIPLSHFFLKQKKKTELNEIKLGFSSDYIPLLKVNTL</sequence>
<protein>
    <submittedName>
        <fullName evidence="1">Uncharacterized protein</fullName>
    </submittedName>
</protein>
<reference evidence="1 2" key="1">
    <citation type="journal article" date="2015" name="Genome Announc.">
        <title>Next-Generation Whole-Genome Sequencing of Eight Strains of Bacillus cereus, Isolated from Food.</title>
        <authorList>
            <person name="Krawczyk A.O."/>
            <person name="de Jong A."/>
            <person name="Eijlander R.T."/>
            <person name="Berendsen E.M."/>
            <person name="Holsappel S."/>
            <person name="Wells-Bennik M.H."/>
            <person name="Kuipers O.P."/>
        </authorList>
    </citation>
    <scope>NUCLEOTIDE SEQUENCE [LARGE SCALE GENOMIC DNA]</scope>
    <source>
        <strain evidence="1 2">B4147</strain>
    </source>
</reference>
<dbReference type="AlphaFoldDB" id="A0A0G8C3R3"/>